<proteinExistence type="predicted"/>
<gene>
    <name evidence="1" type="ORF">V9T40_004092</name>
</gene>
<sequence length="70" mass="7337">METRYTTVSAVEDPATTTAAAAAAAAFFTNFDTSAAPNEAITRAAKYESPIKITNTKSFTARCTSGAGYY</sequence>
<comment type="caution">
    <text evidence="1">The sequence shown here is derived from an EMBL/GenBank/DDBJ whole genome shotgun (WGS) entry which is preliminary data.</text>
</comment>
<dbReference type="Proteomes" id="UP001367676">
    <property type="component" value="Unassembled WGS sequence"/>
</dbReference>
<accession>A0AAN9TIC1</accession>
<keyword evidence="2" id="KW-1185">Reference proteome</keyword>
<dbReference type="EMBL" id="JBBCAQ010000027">
    <property type="protein sequence ID" value="KAK7586216.1"/>
    <property type="molecule type" value="Genomic_DNA"/>
</dbReference>
<reference evidence="1 2" key="1">
    <citation type="submission" date="2024-03" db="EMBL/GenBank/DDBJ databases">
        <title>Adaptation during the transition from Ophiocordyceps entomopathogen to insect associate is accompanied by gene loss and intensified selection.</title>
        <authorList>
            <person name="Ward C.M."/>
            <person name="Onetto C.A."/>
            <person name="Borneman A.R."/>
        </authorList>
    </citation>
    <scope>NUCLEOTIDE SEQUENCE [LARGE SCALE GENOMIC DNA]</scope>
    <source>
        <strain evidence="1">AWRI1</strain>
        <tissue evidence="1">Single Adult Female</tissue>
    </source>
</reference>
<dbReference type="AlphaFoldDB" id="A0AAN9TIC1"/>
<evidence type="ECO:0000313" key="2">
    <source>
        <dbReference type="Proteomes" id="UP001367676"/>
    </source>
</evidence>
<protein>
    <submittedName>
        <fullName evidence="1">Uncharacterized protein</fullName>
    </submittedName>
</protein>
<name>A0AAN9TIC1_9HEMI</name>
<organism evidence="1 2">
    <name type="scientific">Parthenolecanium corni</name>
    <dbReference type="NCBI Taxonomy" id="536013"/>
    <lineage>
        <taxon>Eukaryota</taxon>
        <taxon>Metazoa</taxon>
        <taxon>Ecdysozoa</taxon>
        <taxon>Arthropoda</taxon>
        <taxon>Hexapoda</taxon>
        <taxon>Insecta</taxon>
        <taxon>Pterygota</taxon>
        <taxon>Neoptera</taxon>
        <taxon>Paraneoptera</taxon>
        <taxon>Hemiptera</taxon>
        <taxon>Sternorrhyncha</taxon>
        <taxon>Coccoidea</taxon>
        <taxon>Coccidae</taxon>
        <taxon>Parthenolecanium</taxon>
    </lineage>
</organism>
<evidence type="ECO:0000313" key="1">
    <source>
        <dbReference type="EMBL" id="KAK7586216.1"/>
    </source>
</evidence>